<keyword evidence="1 6" id="KW-0813">Transport</keyword>
<comment type="caution">
    <text evidence="7">The sequence shown here is derived from an EMBL/GenBank/DDBJ whole genome shotgun (WGS) entry which is preliminary data.</text>
</comment>
<evidence type="ECO:0000256" key="1">
    <source>
        <dbReference type="ARBA" id="ARBA00022448"/>
    </source>
</evidence>
<sequence>MHAKNPDICDLLVVADRTTRLIAPLWPLAASVAVNPYLGHAHESMATAATRLGRAAGIQLTMQRAFYHAKFLAGEILPADVATALAYSTEAPQDLSASEVISALTHSCDPISSLPCVAQLAAAATGIDWPALISDRVGAWAGGFFDEGQAMWPASTAAGAFASWRSFASRDLSPEIAGLTGFGAHVARSPGSAHEAIRYACHALGIGSAEAETYFLGRLYDLGGWAQLARYRQWQAELDGAKDVTVVDLLAIALTCEAGVLAAFAKPIGTAWEQTRTAYAAPTTPSRDTIVDCVLQDAFDRASQRRLLRQIQGGSITGGLPSVQAVFCIDVRSERYRRVLETLDPSIETLGFAGFFGLGLAHRRFGSSVTEARLPVLLKPALSSFVCDGPASEEKHRIASRTRRAWGRFKLAAVSSFAFVEASGPTYVAKLVKDAFSRQHRPAHPEPAPTLSTALSLDEKAAAAISILRAMSLTDDFAPIVLLVGHGASVVNNAHAGSLQCGACGGYAGDVNARLVAALLNDSKVRARVSEMGIEIPQTTRFVGALHDTVSDEVTLFDEYDGARGKAEGLETLRKTLGEAAALARVARAPLLPGATSSESVLTRAADWAQVRPEWGLAGCRAFVAASRQRTRHLDLGGQVFLHSYEWTRDEQFATLELILTAPVVVASWINLQYYGSVVSPRAFGAGDKLIHNVVGGVGVLEGQGGPLRGGLPWQSVHDGKALVHEPLRLTVIVEAPREAVASILERHPEVGALFDNGWLSLYVVSEHGFVSHRYRGNGLWTETGAYFAGTPAIAA</sequence>
<proteinExistence type="inferred from homology"/>
<dbReference type="PANTHER" id="PTHR38344:SF1">
    <property type="entry name" value="INORGANIC CARBON TRANSPORTER SUBUNIT DABA-RELATED"/>
    <property type="match status" value="1"/>
</dbReference>
<feature type="binding site" evidence="6">
    <location>
        <position position="328"/>
    </location>
    <ligand>
        <name>Zn(2+)</name>
        <dbReference type="ChEBI" id="CHEBI:29105"/>
    </ligand>
</feature>
<dbReference type="RefSeq" id="WP_377801807.1">
    <property type="nucleotide sequence ID" value="NZ_JBHSLW010000104.1"/>
</dbReference>
<gene>
    <name evidence="6" type="primary">dabA</name>
    <name evidence="7" type="ORF">ACFPOB_29900</name>
</gene>
<organism evidence="7 8">
    <name type="scientific">Bosea eneae</name>
    <dbReference type="NCBI Taxonomy" id="151454"/>
    <lineage>
        <taxon>Bacteria</taxon>
        <taxon>Pseudomonadati</taxon>
        <taxon>Pseudomonadota</taxon>
        <taxon>Alphaproteobacteria</taxon>
        <taxon>Hyphomicrobiales</taxon>
        <taxon>Boseaceae</taxon>
        <taxon>Bosea</taxon>
    </lineage>
</organism>
<keyword evidence="8" id="KW-1185">Reference proteome</keyword>
<evidence type="ECO:0000256" key="5">
    <source>
        <dbReference type="ARBA" id="ARBA00023136"/>
    </source>
</evidence>
<protein>
    <recommendedName>
        <fullName evidence="6">Probable inorganic carbon transporter subunit DabA</fullName>
    </recommendedName>
</protein>
<comment type="subunit">
    <text evidence="6">Forms a complex with DabB.</text>
</comment>
<dbReference type="InterPro" id="IPR018752">
    <property type="entry name" value="DabA"/>
</dbReference>
<evidence type="ECO:0000313" key="7">
    <source>
        <dbReference type="EMBL" id="MFC5423750.1"/>
    </source>
</evidence>
<feature type="binding site" evidence="6">
    <location>
        <position position="486"/>
    </location>
    <ligand>
        <name>Zn(2+)</name>
        <dbReference type="ChEBI" id="CHEBI:29105"/>
    </ligand>
</feature>
<name>A0ABW0J1P6_9HYPH</name>
<reference evidence="8" key="1">
    <citation type="journal article" date="2019" name="Int. J. Syst. Evol. Microbiol.">
        <title>The Global Catalogue of Microorganisms (GCM) 10K type strain sequencing project: providing services to taxonomists for standard genome sequencing and annotation.</title>
        <authorList>
            <consortium name="The Broad Institute Genomics Platform"/>
            <consortium name="The Broad Institute Genome Sequencing Center for Infectious Disease"/>
            <person name="Wu L."/>
            <person name="Ma J."/>
        </authorList>
    </citation>
    <scope>NUCLEOTIDE SEQUENCE [LARGE SCALE GENOMIC DNA]</scope>
    <source>
        <strain evidence="8">NCAIM B.01391</strain>
    </source>
</reference>
<keyword evidence="4 6" id="KW-0862">Zinc</keyword>
<evidence type="ECO:0000256" key="4">
    <source>
        <dbReference type="ARBA" id="ARBA00022833"/>
    </source>
</evidence>
<dbReference type="PANTHER" id="PTHR38344">
    <property type="entry name" value="UPF0753 PROTEIN AQ_863"/>
    <property type="match status" value="1"/>
</dbReference>
<feature type="binding site" evidence="6">
    <location>
        <position position="501"/>
    </location>
    <ligand>
        <name>Zn(2+)</name>
        <dbReference type="ChEBI" id="CHEBI:29105"/>
    </ligand>
</feature>
<comment type="cofactor">
    <cofactor evidence="6">
        <name>Zn(2+)</name>
        <dbReference type="ChEBI" id="CHEBI:29105"/>
    </cofactor>
</comment>
<keyword evidence="5 6" id="KW-0472">Membrane</keyword>
<dbReference type="HAMAP" id="MF_01871">
    <property type="entry name" value="DabA"/>
    <property type="match status" value="1"/>
</dbReference>
<comment type="similarity">
    <text evidence="6">Belongs to the inorganic carbon transporter (TC 9.A.2) DabA family.</text>
</comment>
<keyword evidence="2 6" id="KW-1003">Cell membrane</keyword>
<evidence type="ECO:0000313" key="8">
    <source>
        <dbReference type="Proteomes" id="UP001596053"/>
    </source>
</evidence>
<feature type="binding site" evidence="6">
    <location>
        <position position="330"/>
    </location>
    <ligand>
        <name>Zn(2+)</name>
        <dbReference type="ChEBI" id="CHEBI:29105"/>
    </ligand>
</feature>
<dbReference type="Proteomes" id="UP001596053">
    <property type="component" value="Unassembled WGS sequence"/>
</dbReference>
<evidence type="ECO:0000256" key="6">
    <source>
        <dbReference type="HAMAP-Rule" id="MF_01871"/>
    </source>
</evidence>
<evidence type="ECO:0000256" key="2">
    <source>
        <dbReference type="ARBA" id="ARBA00022475"/>
    </source>
</evidence>
<dbReference type="Pfam" id="PF10070">
    <property type="entry name" value="DabA"/>
    <property type="match status" value="1"/>
</dbReference>
<comment type="subcellular location">
    <subcellularLocation>
        <location evidence="6">Cell membrane</location>
        <topology evidence="6">Peripheral membrane protein</topology>
    </subcellularLocation>
</comment>
<keyword evidence="3 6" id="KW-0479">Metal-binding</keyword>
<dbReference type="EMBL" id="JBHSLW010000104">
    <property type="protein sequence ID" value="MFC5423750.1"/>
    <property type="molecule type" value="Genomic_DNA"/>
</dbReference>
<evidence type="ECO:0000256" key="3">
    <source>
        <dbReference type="ARBA" id="ARBA00022723"/>
    </source>
</evidence>
<accession>A0ABW0J1P6</accession>
<comment type="function">
    <text evidence="6">Part of an energy-coupled inorganic carbon pump.</text>
</comment>